<keyword evidence="2" id="KW-1185">Reference proteome</keyword>
<organism evidence="3">
    <name type="scientific">Schistocephalus solidus</name>
    <name type="common">Tapeworm</name>
    <dbReference type="NCBI Taxonomy" id="70667"/>
    <lineage>
        <taxon>Eukaryota</taxon>
        <taxon>Metazoa</taxon>
        <taxon>Spiralia</taxon>
        <taxon>Lophotrochozoa</taxon>
        <taxon>Platyhelminthes</taxon>
        <taxon>Cestoda</taxon>
        <taxon>Eucestoda</taxon>
        <taxon>Diphyllobothriidea</taxon>
        <taxon>Diphyllobothriidae</taxon>
        <taxon>Schistocephalus</taxon>
    </lineage>
</organism>
<name>A0A183TKL9_SCHSO</name>
<evidence type="ECO:0000313" key="2">
    <source>
        <dbReference type="Proteomes" id="UP000275846"/>
    </source>
</evidence>
<reference evidence="1 2" key="2">
    <citation type="submission" date="2018-11" db="EMBL/GenBank/DDBJ databases">
        <authorList>
            <consortium name="Pathogen Informatics"/>
        </authorList>
    </citation>
    <scope>NUCLEOTIDE SEQUENCE [LARGE SCALE GENOMIC DNA]</scope>
    <source>
        <strain evidence="1 2">NST_G2</strain>
    </source>
</reference>
<sequence>MIFIARHLQEKYQEMQVHLQPPFVDLTKAFDTVNRNGLWKMIQNFGCLERFTCMARQLHDGMMAHITDNGMVSEAFAVTNAGLARPSGLSAVYAFDCSQFCSIKRGSWSYGKSGTHPKFFDDQTASASGEFPSSLAFQ</sequence>
<evidence type="ECO:0000313" key="3">
    <source>
        <dbReference type="WBParaSite" id="SSLN_0001766601-mRNA-1"/>
    </source>
</evidence>
<reference evidence="3" key="1">
    <citation type="submission" date="2016-06" db="UniProtKB">
        <authorList>
            <consortium name="WormBaseParasite"/>
        </authorList>
    </citation>
    <scope>IDENTIFICATION</scope>
</reference>
<dbReference type="EMBL" id="UYSU01041845">
    <property type="protein sequence ID" value="VDM03403.1"/>
    <property type="molecule type" value="Genomic_DNA"/>
</dbReference>
<evidence type="ECO:0000313" key="1">
    <source>
        <dbReference type="EMBL" id="VDM03403.1"/>
    </source>
</evidence>
<accession>A0A183TKL9</accession>
<protein>
    <submittedName>
        <fullName evidence="3">Reverse transcriptase domain-containing protein</fullName>
    </submittedName>
</protein>
<dbReference type="WBParaSite" id="SSLN_0001766601-mRNA-1">
    <property type="protein sequence ID" value="SSLN_0001766601-mRNA-1"/>
    <property type="gene ID" value="SSLN_0001766601"/>
</dbReference>
<dbReference type="Proteomes" id="UP000275846">
    <property type="component" value="Unassembled WGS sequence"/>
</dbReference>
<proteinExistence type="predicted"/>
<gene>
    <name evidence="1" type="ORF">SSLN_LOCUS17017</name>
</gene>
<dbReference type="AlphaFoldDB" id="A0A183TKL9"/>
<dbReference type="OrthoDB" id="10070415at2759"/>